<keyword evidence="11" id="KW-1185">Reference proteome</keyword>
<evidence type="ECO:0000313" key="10">
    <source>
        <dbReference type="EMBL" id="QOL82438.1"/>
    </source>
</evidence>
<dbReference type="GO" id="GO:0005886">
    <property type="term" value="C:plasma membrane"/>
    <property type="evidence" value="ECO:0007669"/>
    <property type="project" value="TreeGrafter"/>
</dbReference>
<feature type="domain" description="4Fe-4S ferredoxin-type" evidence="9">
    <location>
        <begin position="316"/>
        <end position="345"/>
    </location>
</feature>
<evidence type="ECO:0000256" key="2">
    <source>
        <dbReference type="ARBA" id="ARBA00022485"/>
    </source>
</evidence>
<keyword evidence="3" id="KW-0479">Metal-binding</keyword>
<name>A0A7L9WSF4_9RHOB</name>
<dbReference type="EMBL" id="CP045201">
    <property type="protein sequence ID" value="QOL82438.1"/>
    <property type="molecule type" value="Genomic_DNA"/>
</dbReference>
<keyword evidence="1" id="KW-0813">Transport</keyword>
<dbReference type="InterPro" id="IPR013783">
    <property type="entry name" value="Ig-like_fold"/>
</dbReference>
<feature type="transmembrane region" description="Helical" evidence="8">
    <location>
        <begin position="211"/>
        <end position="231"/>
    </location>
</feature>
<proteinExistence type="predicted"/>
<dbReference type="InterPro" id="IPR017900">
    <property type="entry name" value="4Fe4S_Fe_S_CS"/>
</dbReference>
<keyword evidence="8" id="KW-1133">Transmembrane helix</keyword>
<dbReference type="PROSITE" id="PS51379">
    <property type="entry name" value="4FE4S_FER_2"/>
    <property type="match status" value="1"/>
</dbReference>
<organism evidence="10 11">
    <name type="scientific">Pseudooceanicola spongiae</name>
    <dbReference type="NCBI Taxonomy" id="2613965"/>
    <lineage>
        <taxon>Bacteria</taxon>
        <taxon>Pseudomonadati</taxon>
        <taxon>Pseudomonadota</taxon>
        <taxon>Alphaproteobacteria</taxon>
        <taxon>Rhodobacterales</taxon>
        <taxon>Paracoccaceae</taxon>
        <taxon>Pseudooceanicola</taxon>
    </lineage>
</organism>
<evidence type="ECO:0000313" key="11">
    <source>
        <dbReference type="Proteomes" id="UP000594118"/>
    </source>
</evidence>
<dbReference type="InterPro" id="IPR017896">
    <property type="entry name" value="4Fe4S_Fe-S-bd"/>
</dbReference>
<evidence type="ECO:0000256" key="8">
    <source>
        <dbReference type="SAM" id="Phobius"/>
    </source>
</evidence>
<dbReference type="Pfam" id="PF11614">
    <property type="entry name" value="FixG_C"/>
    <property type="match status" value="1"/>
</dbReference>
<dbReference type="AlphaFoldDB" id="A0A7L9WSF4"/>
<keyword evidence="8" id="KW-0812">Transmembrane</keyword>
<feature type="transmembrane region" description="Helical" evidence="8">
    <location>
        <begin position="403"/>
        <end position="423"/>
    </location>
</feature>
<dbReference type="InterPro" id="IPR051684">
    <property type="entry name" value="Electron_Trans/Redox"/>
</dbReference>
<protein>
    <submittedName>
        <fullName evidence="10">Cytochrome c oxidase accessory protein CcoG</fullName>
    </submittedName>
</protein>
<feature type="transmembrane region" description="Helical" evidence="8">
    <location>
        <begin position="54"/>
        <end position="72"/>
    </location>
</feature>
<dbReference type="InterPro" id="IPR032879">
    <property type="entry name" value="FixG_C"/>
</dbReference>
<dbReference type="RefSeq" id="WP_193080569.1">
    <property type="nucleotide sequence ID" value="NZ_CP045201.1"/>
</dbReference>
<evidence type="ECO:0000256" key="6">
    <source>
        <dbReference type="ARBA" id="ARBA00023014"/>
    </source>
</evidence>
<dbReference type="PANTHER" id="PTHR30176:SF3">
    <property type="entry name" value="FERREDOXIN-TYPE PROTEIN NAPH"/>
    <property type="match status" value="1"/>
</dbReference>
<dbReference type="PROSITE" id="PS00198">
    <property type="entry name" value="4FE4S_FER_1"/>
    <property type="match status" value="1"/>
</dbReference>
<keyword evidence="5" id="KW-0408">Iron</keyword>
<reference evidence="10 11" key="1">
    <citation type="submission" date="2019-10" db="EMBL/GenBank/DDBJ databases">
        <title>Pseudopuniceibacterium sp. HQ09 islated from Antarctica.</title>
        <authorList>
            <person name="Liao L."/>
            <person name="Su S."/>
            <person name="Chen B."/>
            <person name="Yu Y."/>
        </authorList>
    </citation>
    <scope>NUCLEOTIDE SEQUENCE [LARGE SCALE GENOMIC DNA]</scope>
    <source>
        <strain evidence="10 11">HQ09</strain>
    </source>
</reference>
<feature type="transmembrane region" description="Helical" evidence="8">
    <location>
        <begin position="106"/>
        <end position="123"/>
    </location>
</feature>
<dbReference type="GO" id="GO:0046872">
    <property type="term" value="F:metal ion binding"/>
    <property type="evidence" value="ECO:0007669"/>
    <property type="project" value="UniProtKB-KW"/>
</dbReference>
<dbReference type="NCBIfam" id="TIGR02745">
    <property type="entry name" value="ccoG_rdxA_fixG"/>
    <property type="match status" value="1"/>
</dbReference>
<dbReference type="SUPFAM" id="SSF54862">
    <property type="entry name" value="4Fe-4S ferredoxins"/>
    <property type="match status" value="1"/>
</dbReference>
<dbReference type="KEGG" id="pshq:F3W81_17350"/>
<evidence type="ECO:0000256" key="4">
    <source>
        <dbReference type="ARBA" id="ARBA00022982"/>
    </source>
</evidence>
<dbReference type="Proteomes" id="UP000594118">
    <property type="component" value="Chromosome"/>
</dbReference>
<feature type="transmembrane region" description="Helical" evidence="8">
    <location>
        <begin position="180"/>
        <end position="199"/>
    </location>
</feature>
<evidence type="ECO:0000256" key="1">
    <source>
        <dbReference type="ARBA" id="ARBA00022448"/>
    </source>
</evidence>
<keyword evidence="8" id="KW-0472">Membrane</keyword>
<dbReference type="InterPro" id="IPR014116">
    <property type="entry name" value="Cyt_c_oxidase_cbb3_FixG"/>
</dbReference>
<dbReference type="Gene3D" id="2.60.40.10">
    <property type="entry name" value="Immunoglobulins"/>
    <property type="match status" value="1"/>
</dbReference>
<evidence type="ECO:0000256" key="3">
    <source>
        <dbReference type="ARBA" id="ARBA00022723"/>
    </source>
</evidence>
<dbReference type="Pfam" id="PF12801">
    <property type="entry name" value="Fer4_5"/>
    <property type="match status" value="1"/>
</dbReference>
<keyword evidence="2" id="KW-0004">4Fe-4S</keyword>
<dbReference type="PANTHER" id="PTHR30176">
    <property type="entry name" value="FERREDOXIN-TYPE PROTEIN NAPH"/>
    <property type="match status" value="1"/>
</dbReference>
<keyword evidence="6" id="KW-0411">Iron-sulfur</keyword>
<accession>A0A7L9WSF4</accession>
<dbReference type="Pfam" id="PF13746">
    <property type="entry name" value="Fer4_18"/>
    <property type="match status" value="2"/>
</dbReference>
<evidence type="ECO:0000259" key="9">
    <source>
        <dbReference type="PROSITE" id="PS51379"/>
    </source>
</evidence>
<dbReference type="GO" id="GO:0051539">
    <property type="term" value="F:4 iron, 4 sulfur cluster binding"/>
    <property type="evidence" value="ECO:0007669"/>
    <property type="project" value="UniProtKB-KW"/>
</dbReference>
<feature type="region of interest" description="Disordered" evidence="7">
    <location>
        <begin position="17"/>
        <end position="36"/>
    </location>
</feature>
<sequence length="541" mass="60861">MPGADSSVTTHRNILRRSETHPVSTSQPSPTEPGLYAAREPIFPRRVQGKFRQLKWVIMALTLGVYYLTPWIRWDRGPNLPDQAVLIDMSSRRFFFFWIEIWPHEFYFVAGLLVMAGLGLFLFTSALGRVWCGYTCPQTVWTDLFILVERWIEGDRNARLRLHRQKKWDFRKARLRVTKWVVWLLIGLATGGAWVFYFADAPTLLRDLVTLSAHPVAYGTMAFLTLTTFVFGGFMREQICIYACPWPRIQAAMMDEDTITVAYREWRGEPRGKHRRRAEMQEKTNKALDLRIAGPKEGGTVPFLAMPGMPAGVGGPIPAKETLGDCIDCNACVNVCPMGIDIRDGQQMACITCALCIDACDDVMDKIGKPRGLIDYMALTDETAERAGATPRRVWRHVMRPRTIMYTLLWATVGLGLVFALFIRSDIDMTVAPVRNPTFITLSDGTIRNVYDVRLRNKNGEARPFRLSVAGDAALVVSVEGSSDATVTVPADSAELARLYVEAAPGTEAAGEERTDFRLWVEDMTNGDRASRDTVFNGRDN</sequence>
<evidence type="ECO:0000256" key="5">
    <source>
        <dbReference type="ARBA" id="ARBA00023004"/>
    </source>
</evidence>
<gene>
    <name evidence="10" type="primary">ccoG</name>
    <name evidence="10" type="ORF">F3W81_17350</name>
</gene>
<keyword evidence="4" id="KW-0249">Electron transport</keyword>
<evidence type="ECO:0000256" key="7">
    <source>
        <dbReference type="SAM" id="MobiDB-lite"/>
    </source>
</evidence>